<evidence type="ECO:0000313" key="2">
    <source>
        <dbReference type="Proteomes" id="UP000037923"/>
    </source>
</evidence>
<organism evidence="1 2">
    <name type="scientific">Leptomonas pyrrhocoris</name>
    <name type="common">Firebug parasite</name>
    <dbReference type="NCBI Taxonomy" id="157538"/>
    <lineage>
        <taxon>Eukaryota</taxon>
        <taxon>Discoba</taxon>
        <taxon>Euglenozoa</taxon>
        <taxon>Kinetoplastea</taxon>
        <taxon>Metakinetoplastina</taxon>
        <taxon>Trypanosomatida</taxon>
        <taxon>Trypanosomatidae</taxon>
        <taxon>Leishmaniinae</taxon>
        <taxon>Leptomonas</taxon>
    </lineage>
</organism>
<proteinExistence type="predicted"/>
<dbReference type="EMBL" id="LGTL01000058">
    <property type="protein sequence ID" value="KPA73068.1"/>
    <property type="molecule type" value="Genomic_DNA"/>
</dbReference>
<dbReference type="AlphaFoldDB" id="A0A0N0DQC2"/>
<sequence length="146" mass="16750">MTNDYPIVSRPASDIIGEVGTYPMFIRTIAAPTPGAAIAQLVGTIKHEPNFNVRRMQRILTYYGDVLNYPSRDSFELLGWELYYLFRENLVLSGRPQNFQLNDYRRLVYGDQLQQPATALVERCTTVPATTQYRAVTQQNISRKRS</sequence>
<accession>A0A0N0DQC2</accession>
<name>A0A0N0DQC2_LEPPY</name>
<dbReference type="GeneID" id="26910426"/>
<reference evidence="1 2" key="1">
    <citation type="submission" date="2015-07" db="EMBL/GenBank/DDBJ databases">
        <title>High-quality genome of monoxenous trypanosomatid Leptomonas pyrrhocoris.</title>
        <authorList>
            <person name="Flegontov P."/>
            <person name="Butenko A."/>
            <person name="Firsov S."/>
            <person name="Vlcek C."/>
            <person name="Logacheva M.D."/>
            <person name="Field M."/>
            <person name="Filatov D."/>
            <person name="Flegontova O."/>
            <person name="Gerasimov E."/>
            <person name="Jackson A.P."/>
            <person name="Kelly S."/>
            <person name="Opperdoes F."/>
            <person name="O'Reilly A."/>
            <person name="Votypka J."/>
            <person name="Yurchenko V."/>
            <person name="Lukes J."/>
        </authorList>
    </citation>
    <scope>NUCLEOTIDE SEQUENCE [LARGE SCALE GENOMIC DNA]</scope>
    <source>
        <strain evidence="1">H10</strain>
    </source>
</reference>
<keyword evidence="2" id="KW-1185">Reference proteome</keyword>
<gene>
    <name evidence="1" type="ORF">ABB37_10146</name>
</gene>
<protein>
    <submittedName>
        <fullName evidence="1">Uncharacterized protein</fullName>
    </submittedName>
</protein>
<dbReference type="Proteomes" id="UP000037923">
    <property type="component" value="Unassembled WGS sequence"/>
</dbReference>
<evidence type="ECO:0000313" key="1">
    <source>
        <dbReference type="EMBL" id="KPA73068.1"/>
    </source>
</evidence>
<dbReference type="RefSeq" id="XP_015651507.1">
    <property type="nucleotide sequence ID" value="XM_015809909.1"/>
</dbReference>
<dbReference type="VEuPathDB" id="TriTrypDB:LpyrH10_58_0010"/>
<feature type="non-terminal residue" evidence="1">
    <location>
        <position position="146"/>
    </location>
</feature>
<comment type="caution">
    <text evidence="1">The sequence shown here is derived from an EMBL/GenBank/DDBJ whole genome shotgun (WGS) entry which is preliminary data.</text>
</comment>